<evidence type="ECO:0000259" key="1">
    <source>
        <dbReference type="Pfam" id="PF09348"/>
    </source>
</evidence>
<sequence>MALALGAFLLSGNVFQQGQGALRPTGLADGVGPVVRRRFWAEVTGAQRSPEVITAEVLQHLPEFAPRLAAWFRGLDAPLPAQGGPPTGPGTRLKILMGLVRRARVVVEAVSPRAFRIRTLRLHADAGTVRFQVSEPGGGVLRLEIEVLIRAASWPDRLSYLLAAHALQRVNWETVLSRAVAVSAGALRARGHETREAAYVPPPGR</sequence>
<protein>
    <recommendedName>
        <fullName evidence="1">DUF1990 domain-containing protein</fullName>
    </recommendedName>
</protein>
<proteinExistence type="predicted"/>
<feature type="domain" description="DUF1990" evidence="1">
    <location>
        <begin position="103"/>
        <end position="170"/>
    </location>
</feature>
<evidence type="ECO:0000313" key="2">
    <source>
        <dbReference type="EMBL" id="PTA68327.1"/>
    </source>
</evidence>
<organism evidence="2 3">
    <name type="scientific">Deinococcus arcticus</name>
    <dbReference type="NCBI Taxonomy" id="2136176"/>
    <lineage>
        <taxon>Bacteria</taxon>
        <taxon>Thermotogati</taxon>
        <taxon>Deinococcota</taxon>
        <taxon>Deinococci</taxon>
        <taxon>Deinococcales</taxon>
        <taxon>Deinococcaceae</taxon>
        <taxon>Deinococcus</taxon>
    </lineage>
</organism>
<dbReference type="Proteomes" id="UP000240317">
    <property type="component" value="Unassembled WGS sequence"/>
</dbReference>
<dbReference type="InterPro" id="IPR018960">
    <property type="entry name" value="DUF1990"/>
</dbReference>
<dbReference type="EMBL" id="PYSV01000006">
    <property type="protein sequence ID" value="PTA68327.1"/>
    <property type="molecule type" value="Genomic_DNA"/>
</dbReference>
<accession>A0A2T3W924</accession>
<keyword evidence="3" id="KW-1185">Reference proteome</keyword>
<dbReference type="Pfam" id="PF09348">
    <property type="entry name" value="DUF1990"/>
    <property type="match status" value="1"/>
</dbReference>
<name>A0A2T3W924_9DEIO</name>
<reference evidence="2 3" key="1">
    <citation type="submission" date="2018-03" db="EMBL/GenBank/DDBJ databases">
        <title>Draft genome of Deinococcus sp. OD32.</title>
        <authorList>
            <person name="Wang X.-P."/>
            <person name="Du Z.-J."/>
        </authorList>
    </citation>
    <scope>NUCLEOTIDE SEQUENCE [LARGE SCALE GENOMIC DNA]</scope>
    <source>
        <strain evidence="2 3">OD32</strain>
    </source>
</reference>
<evidence type="ECO:0000313" key="3">
    <source>
        <dbReference type="Proteomes" id="UP000240317"/>
    </source>
</evidence>
<dbReference type="AlphaFoldDB" id="A0A2T3W924"/>
<gene>
    <name evidence="2" type="ORF">C8263_07745</name>
</gene>
<comment type="caution">
    <text evidence="2">The sequence shown here is derived from an EMBL/GenBank/DDBJ whole genome shotgun (WGS) entry which is preliminary data.</text>
</comment>